<gene>
    <name evidence="1" type="ORF">BU25DRAFT_485114</name>
</gene>
<dbReference type="Proteomes" id="UP000799754">
    <property type="component" value="Unassembled WGS sequence"/>
</dbReference>
<organism evidence="1 2">
    <name type="scientific">Macroventuria anomochaeta</name>
    <dbReference type="NCBI Taxonomy" id="301207"/>
    <lineage>
        <taxon>Eukaryota</taxon>
        <taxon>Fungi</taxon>
        <taxon>Dikarya</taxon>
        <taxon>Ascomycota</taxon>
        <taxon>Pezizomycotina</taxon>
        <taxon>Dothideomycetes</taxon>
        <taxon>Pleosporomycetidae</taxon>
        <taxon>Pleosporales</taxon>
        <taxon>Pleosporineae</taxon>
        <taxon>Didymellaceae</taxon>
        <taxon>Macroventuria</taxon>
    </lineage>
</organism>
<reference evidence="1" key="1">
    <citation type="journal article" date="2020" name="Stud. Mycol.">
        <title>101 Dothideomycetes genomes: a test case for predicting lifestyles and emergence of pathogens.</title>
        <authorList>
            <person name="Haridas S."/>
            <person name="Albert R."/>
            <person name="Binder M."/>
            <person name="Bloem J."/>
            <person name="Labutti K."/>
            <person name="Salamov A."/>
            <person name="Andreopoulos B."/>
            <person name="Baker S."/>
            <person name="Barry K."/>
            <person name="Bills G."/>
            <person name="Bluhm B."/>
            <person name="Cannon C."/>
            <person name="Castanera R."/>
            <person name="Culley D."/>
            <person name="Daum C."/>
            <person name="Ezra D."/>
            <person name="Gonzalez J."/>
            <person name="Henrissat B."/>
            <person name="Kuo A."/>
            <person name="Liang C."/>
            <person name="Lipzen A."/>
            <person name="Lutzoni F."/>
            <person name="Magnuson J."/>
            <person name="Mondo S."/>
            <person name="Nolan M."/>
            <person name="Ohm R."/>
            <person name="Pangilinan J."/>
            <person name="Park H.-J."/>
            <person name="Ramirez L."/>
            <person name="Alfaro M."/>
            <person name="Sun H."/>
            <person name="Tritt A."/>
            <person name="Yoshinaga Y."/>
            <person name="Zwiers L.-H."/>
            <person name="Turgeon B."/>
            <person name="Goodwin S."/>
            <person name="Spatafora J."/>
            <person name="Crous P."/>
            <person name="Grigoriev I."/>
        </authorList>
    </citation>
    <scope>NUCLEOTIDE SEQUENCE</scope>
    <source>
        <strain evidence="1">CBS 525.71</strain>
    </source>
</reference>
<protein>
    <submittedName>
        <fullName evidence="1">Uncharacterized protein</fullName>
    </submittedName>
</protein>
<keyword evidence="2" id="KW-1185">Reference proteome</keyword>
<comment type="caution">
    <text evidence="1">The sequence shown here is derived from an EMBL/GenBank/DDBJ whole genome shotgun (WGS) entry which is preliminary data.</text>
</comment>
<accession>A0ACB6S764</accession>
<dbReference type="EMBL" id="MU006708">
    <property type="protein sequence ID" value="KAF2629981.1"/>
    <property type="molecule type" value="Genomic_DNA"/>
</dbReference>
<sequence length="369" mass="42228">MCINLVLRYRCGHCLEIELICGESKCKRTKQSHATDDNECGDCCRKIDVENQTLRTRIKTIESNVRKIRANAIQEYTASLHVEIKKKYICRHEATSSYTPNNSAISSKDCRYHVQYSTRVDVRCGACQRQQLVNRDAEVQGLYAASRDLQRQVEQYELDLIETIEERDDVLQRLENEGIREVRDLRDTIADIRKQNEEYDLQATAFMAQQRERLAQMEAQNAEADTALLDLEEKLQIALLEHQMLHEKLKEYQETDTAVAATLAFAMVRSEGTAAAQDQDLDDASAEIDDEWWSENEENVEVTPDDNNKDSAVLSNDHVRHLAGVSEEVRSRDHESSPVTKTEDTHPCSTAVKEQDTTRKPSRPSKPPK</sequence>
<proteinExistence type="predicted"/>
<evidence type="ECO:0000313" key="1">
    <source>
        <dbReference type="EMBL" id="KAF2629981.1"/>
    </source>
</evidence>
<name>A0ACB6S764_9PLEO</name>
<evidence type="ECO:0000313" key="2">
    <source>
        <dbReference type="Proteomes" id="UP000799754"/>
    </source>
</evidence>